<dbReference type="Proteomes" id="UP000715441">
    <property type="component" value="Unassembled WGS sequence"/>
</dbReference>
<evidence type="ECO:0000313" key="9">
    <source>
        <dbReference type="Proteomes" id="UP000715441"/>
    </source>
</evidence>
<feature type="domain" description="Tyr recombinase" evidence="6">
    <location>
        <begin position="148"/>
        <end position="339"/>
    </location>
</feature>
<dbReference type="InterPro" id="IPR010998">
    <property type="entry name" value="Integrase_recombinase_N"/>
</dbReference>
<feature type="domain" description="Core-binding (CB)" evidence="7">
    <location>
        <begin position="45"/>
        <end position="125"/>
    </location>
</feature>
<keyword evidence="3 5" id="KW-0238">DNA-binding</keyword>
<evidence type="ECO:0000256" key="2">
    <source>
        <dbReference type="ARBA" id="ARBA00022908"/>
    </source>
</evidence>
<evidence type="ECO:0000259" key="6">
    <source>
        <dbReference type="PROSITE" id="PS51898"/>
    </source>
</evidence>
<keyword evidence="4" id="KW-0233">DNA recombination</keyword>
<keyword evidence="2" id="KW-0229">DNA integration</keyword>
<keyword evidence="9" id="KW-1185">Reference proteome</keyword>
<dbReference type="InterPro" id="IPR044068">
    <property type="entry name" value="CB"/>
</dbReference>
<evidence type="ECO:0000259" key="7">
    <source>
        <dbReference type="PROSITE" id="PS51900"/>
    </source>
</evidence>
<dbReference type="Gene3D" id="1.10.150.130">
    <property type="match status" value="1"/>
</dbReference>
<dbReference type="PROSITE" id="PS51898">
    <property type="entry name" value="TYR_RECOMBINASE"/>
    <property type="match status" value="1"/>
</dbReference>
<evidence type="ECO:0000256" key="1">
    <source>
        <dbReference type="ARBA" id="ARBA00008857"/>
    </source>
</evidence>
<dbReference type="PROSITE" id="PS51900">
    <property type="entry name" value="CB"/>
    <property type="match status" value="1"/>
</dbReference>
<dbReference type="PANTHER" id="PTHR30349">
    <property type="entry name" value="PHAGE INTEGRASE-RELATED"/>
    <property type="match status" value="1"/>
</dbReference>
<dbReference type="Gene3D" id="1.10.443.10">
    <property type="entry name" value="Intergrase catalytic core"/>
    <property type="match status" value="1"/>
</dbReference>
<accession>A0ABX1JKL7</accession>
<dbReference type="RefSeq" id="WP_168523428.1">
    <property type="nucleotide sequence ID" value="NZ_JAAXLS010000075.1"/>
</dbReference>
<dbReference type="Pfam" id="PF00589">
    <property type="entry name" value="Phage_integrase"/>
    <property type="match status" value="1"/>
</dbReference>
<reference evidence="8 9" key="1">
    <citation type="submission" date="2020-04" db="EMBL/GenBank/DDBJ databases">
        <title>Novel species.</title>
        <authorList>
            <person name="Teo W.F.A."/>
            <person name="Lipun K."/>
            <person name="Srisuk N."/>
            <person name="Duangmal K."/>
        </authorList>
    </citation>
    <scope>NUCLEOTIDE SEQUENCE [LARGE SCALE GENOMIC DNA]</scope>
    <source>
        <strain evidence="8 9">K13G38</strain>
    </source>
</reference>
<dbReference type="InterPro" id="IPR050090">
    <property type="entry name" value="Tyrosine_recombinase_XerCD"/>
</dbReference>
<dbReference type="SUPFAM" id="SSF56349">
    <property type="entry name" value="DNA breaking-rejoining enzymes"/>
    <property type="match status" value="1"/>
</dbReference>
<dbReference type="EMBL" id="JAAXLS010000075">
    <property type="protein sequence ID" value="NKQ59035.1"/>
    <property type="molecule type" value="Genomic_DNA"/>
</dbReference>
<comment type="caution">
    <text evidence="8">The sequence shown here is derived from an EMBL/GenBank/DDBJ whole genome shotgun (WGS) entry which is preliminary data.</text>
</comment>
<dbReference type="InterPro" id="IPR013762">
    <property type="entry name" value="Integrase-like_cat_sf"/>
</dbReference>
<evidence type="ECO:0000256" key="5">
    <source>
        <dbReference type="PROSITE-ProRule" id="PRU01248"/>
    </source>
</evidence>
<evidence type="ECO:0000256" key="3">
    <source>
        <dbReference type="ARBA" id="ARBA00023125"/>
    </source>
</evidence>
<dbReference type="InterPro" id="IPR002104">
    <property type="entry name" value="Integrase_catalytic"/>
</dbReference>
<protein>
    <submittedName>
        <fullName evidence="8">Tyrosine-type recombinase/integrase</fullName>
    </submittedName>
</protein>
<evidence type="ECO:0000313" key="8">
    <source>
        <dbReference type="EMBL" id="NKQ59035.1"/>
    </source>
</evidence>
<dbReference type="Pfam" id="PF02899">
    <property type="entry name" value="Phage_int_SAM_1"/>
    <property type="match status" value="1"/>
</dbReference>
<name>A0ABX1JKL7_9PSEU</name>
<proteinExistence type="inferred from homology"/>
<dbReference type="InterPro" id="IPR011010">
    <property type="entry name" value="DNA_brk_join_enz"/>
</dbReference>
<comment type="similarity">
    <text evidence="1">Belongs to the 'phage' integrase family.</text>
</comment>
<sequence length="348" mass="38520">MTLAVLDADTPGGAHPTGLPASVAVAGEVLEHMTTELPALSRRGQRDRLLLATWLLGLRSARTRRAYLGDVAGWLDWLAERNVDVLDARRVHVDLWVSVQLSAGAAESSVRRRLSALTRFYEHLARHDLVDRQPVAGVERPKIDDDETETIGLDRDQARALLEAAEQDRGRQRLRTDATVKLLLHNGLRVDELLSSDVDNLSADRGHRVLGILGKGNRKAKVPLAPATWAALEAYLIDRAEQAGLADWRELHGPLLATATGQRVQRSQVWDLVQRLAKAAGIEVWSQLAIHSLRHTAITLALDAGASLRDTQDFARHKDARTTRRYDRSRGNLDRSPAYTLAAYLACR</sequence>
<dbReference type="PANTHER" id="PTHR30349:SF41">
    <property type="entry name" value="INTEGRASE_RECOMBINASE PROTEIN MJ0367-RELATED"/>
    <property type="match status" value="1"/>
</dbReference>
<gene>
    <name evidence="8" type="ORF">HFP15_39955</name>
</gene>
<organism evidence="8 9">
    <name type="scientific">Amycolatopsis acididurans</name>
    <dbReference type="NCBI Taxonomy" id="2724524"/>
    <lineage>
        <taxon>Bacteria</taxon>
        <taxon>Bacillati</taxon>
        <taxon>Actinomycetota</taxon>
        <taxon>Actinomycetes</taxon>
        <taxon>Pseudonocardiales</taxon>
        <taxon>Pseudonocardiaceae</taxon>
        <taxon>Amycolatopsis</taxon>
    </lineage>
</organism>
<evidence type="ECO:0000256" key="4">
    <source>
        <dbReference type="ARBA" id="ARBA00023172"/>
    </source>
</evidence>
<dbReference type="InterPro" id="IPR004107">
    <property type="entry name" value="Integrase_SAM-like_N"/>
</dbReference>